<dbReference type="RefSeq" id="WP_354189919.1">
    <property type="nucleotide sequence ID" value="NZ_JBEPLI010000010.1"/>
</dbReference>
<reference evidence="1 2" key="1">
    <citation type="submission" date="2024-06" db="EMBL/GenBank/DDBJ databases">
        <title>Genomic Encyclopedia of Type Strains, Phase IV (KMG-IV): sequencing the most valuable type-strain genomes for metagenomic binning, comparative biology and taxonomic classification.</title>
        <authorList>
            <person name="Goeker M."/>
        </authorList>
    </citation>
    <scope>NUCLEOTIDE SEQUENCE [LARGE SCALE GENOMIC DNA]</scope>
    <source>
        <strain evidence="1 2">DSM 23649</strain>
    </source>
</reference>
<protein>
    <submittedName>
        <fullName evidence="1">Uncharacterized protein</fullName>
    </submittedName>
</protein>
<evidence type="ECO:0000313" key="2">
    <source>
        <dbReference type="Proteomes" id="UP001549086"/>
    </source>
</evidence>
<dbReference type="Proteomes" id="UP001549086">
    <property type="component" value="Unassembled WGS sequence"/>
</dbReference>
<comment type="caution">
    <text evidence="1">The sequence shown here is derived from an EMBL/GenBank/DDBJ whole genome shotgun (WGS) entry which is preliminary data.</text>
</comment>
<dbReference type="EMBL" id="JBEPLI010000010">
    <property type="protein sequence ID" value="MET3589958.1"/>
    <property type="molecule type" value="Genomic_DNA"/>
</dbReference>
<organism evidence="1 2">
    <name type="scientific">Bartonella silvatica</name>
    <dbReference type="NCBI Taxonomy" id="357760"/>
    <lineage>
        <taxon>Bacteria</taxon>
        <taxon>Pseudomonadati</taxon>
        <taxon>Pseudomonadota</taxon>
        <taxon>Alphaproteobacteria</taxon>
        <taxon>Hyphomicrobiales</taxon>
        <taxon>Bartonellaceae</taxon>
        <taxon>Bartonella</taxon>
    </lineage>
</organism>
<gene>
    <name evidence="1" type="ORF">ABID23_001050</name>
</gene>
<proteinExistence type="predicted"/>
<sequence length="42" mass="4728">MFFSNYHKVKMKEATGLLKVEALALIIEACSEFGGGYWLEMA</sequence>
<accession>A0ABV2HHC2</accession>
<evidence type="ECO:0000313" key="1">
    <source>
        <dbReference type="EMBL" id="MET3589958.1"/>
    </source>
</evidence>
<name>A0ABV2HHC2_9HYPH</name>
<keyword evidence="2" id="KW-1185">Reference proteome</keyword>